<name>A0A6G1KC01_9PLEO</name>
<keyword evidence="2" id="KW-1185">Reference proteome</keyword>
<accession>A0A6G1KC01</accession>
<proteinExistence type="predicted"/>
<dbReference type="SUPFAM" id="SSF52047">
    <property type="entry name" value="RNI-like"/>
    <property type="match status" value="1"/>
</dbReference>
<sequence length="519" mass="59056">MALPRLYEEVTLRSYADLRYVNGKPEGFGNGSPFAMGLNTLVSKTYTDYTRKFRLVGETREHDTDDYSKGRVPDNSMMLQVAARAAIDKMKNLTAFAWELNTKALHTIYQGIMTKPTLTSLTLRCQTKRIPRPTTLIPPLPNLITLVVYDIDPLCYPDDFSLLLLTAKKLQNLTLHWNPRMREIGEESVNLTNYFGRCLAAKHVIPLVRLAMYNLYARNTGEGFEHCTDASTVQEMTLINCMGSTADPMNVFLDDTWRLNTKHPVHHNTKMLKMDMVEKEHTTMLTRFHGLERLYLVGNKVKAWKSNGMAATPTTPCNTTPSNAGMSIGTPLSEYEYKSVAGDYLAAIQSNHRTMRHLLLPDTWQLHDDALIEVCKSCTNLEQLGFSCIVPPFPILRKMVASVPKLFALRVLMPPGSELAEKMDSMDVEMHEFAMSTELWRPEYRNLKYVGMGDKLIFKLGAVIFPSREKAIEIPPGQENSMNARRAGPRRSFTRLEWKDVEHIEIWGMDTTEFDPTFP</sequence>
<evidence type="ECO:0000313" key="1">
    <source>
        <dbReference type="EMBL" id="KAF2710065.1"/>
    </source>
</evidence>
<dbReference type="InterPro" id="IPR032675">
    <property type="entry name" value="LRR_dom_sf"/>
</dbReference>
<dbReference type="AlphaFoldDB" id="A0A6G1KC01"/>
<dbReference type="OrthoDB" id="5311681at2759"/>
<reference evidence="1" key="1">
    <citation type="journal article" date="2020" name="Stud. Mycol.">
        <title>101 Dothideomycetes genomes: a test case for predicting lifestyles and emergence of pathogens.</title>
        <authorList>
            <person name="Haridas S."/>
            <person name="Albert R."/>
            <person name="Binder M."/>
            <person name="Bloem J."/>
            <person name="Labutti K."/>
            <person name="Salamov A."/>
            <person name="Andreopoulos B."/>
            <person name="Baker S."/>
            <person name="Barry K."/>
            <person name="Bills G."/>
            <person name="Bluhm B."/>
            <person name="Cannon C."/>
            <person name="Castanera R."/>
            <person name="Culley D."/>
            <person name="Daum C."/>
            <person name="Ezra D."/>
            <person name="Gonzalez J."/>
            <person name="Henrissat B."/>
            <person name="Kuo A."/>
            <person name="Liang C."/>
            <person name="Lipzen A."/>
            <person name="Lutzoni F."/>
            <person name="Magnuson J."/>
            <person name="Mondo S."/>
            <person name="Nolan M."/>
            <person name="Ohm R."/>
            <person name="Pangilinan J."/>
            <person name="Park H.-J."/>
            <person name="Ramirez L."/>
            <person name="Alfaro M."/>
            <person name="Sun H."/>
            <person name="Tritt A."/>
            <person name="Yoshinaga Y."/>
            <person name="Zwiers L.-H."/>
            <person name="Turgeon B."/>
            <person name="Goodwin S."/>
            <person name="Spatafora J."/>
            <person name="Crous P."/>
            <person name="Grigoriev I."/>
        </authorList>
    </citation>
    <scope>NUCLEOTIDE SEQUENCE</scope>
    <source>
        <strain evidence="1">CBS 279.74</strain>
    </source>
</reference>
<dbReference type="EMBL" id="MU005769">
    <property type="protein sequence ID" value="KAF2710065.1"/>
    <property type="molecule type" value="Genomic_DNA"/>
</dbReference>
<dbReference type="Proteomes" id="UP000799428">
    <property type="component" value="Unassembled WGS sequence"/>
</dbReference>
<dbReference type="Gene3D" id="3.80.10.10">
    <property type="entry name" value="Ribonuclease Inhibitor"/>
    <property type="match status" value="1"/>
</dbReference>
<gene>
    <name evidence="1" type="ORF">K504DRAFT_466495</name>
</gene>
<evidence type="ECO:0000313" key="2">
    <source>
        <dbReference type="Proteomes" id="UP000799428"/>
    </source>
</evidence>
<evidence type="ECO:0008006" key="3">
    <source>
        <dbReference type="Google" id="ProtNLM"/>
    </source>
</evidence>
<protein>
    <recommendedName>
        <fullName evidence="3">F-box domain-containing protein</fullName>
    </recommendedName>
</protein>
<organism evidence="1 2">
    <name type="scientific">Pleomassaria siparia CBS 279.74</name>
    <dbReference type="NCBI Taxonomy" id="1314801"/>
    <lineage>
        <taxon>Eukaryota</taxon>
        <taxon>Fungi</taxon>
        <taxon>Dikarya</taxon>
        <taxon>Ascomycota</taxon>
        <taxon>Pezizomycotina</taxon>
        <taxon>Dothideomycetes</taxon>
        <taxon>Pleosporomycetidae</taxon>
        <taxon>Pleosporales</taxon>
        <taxon>Pleomassariaceae</taxon>
        <taxon>Pleomassaria</taxon>
    </lineage>
</organism>